<reference evidence="2" key="1">
    <citation type="submission" date="2016-09" db="EMBL/GenBank/DDBJ databases">
        <authorList>
            <person name="Koehorst J."/>
        </authorList>
    </citation>
    <scope>NUCLEOTIDE SEQUENCE [LARGE SCALE GENOMIC DNA]</scope>
</reference>
<accession>A0A1C7P8W9</accession>
<dbReference type="Proteomes" id="UP000176204">
    <property type="component" value="Chromosome I"/>
</dbReference>
<dbReference type="RefSeq" id="WP_067777814.1">
    <property type="nucleotide sequence ID" value="NZ_LIGX01000041.1"/>
</dbReference>
<evidence type="ECO:0000313" key="1">
    <source>
        <dbReference type="EMBL" id="SEH93492.1"/>
    </source>
</evidence>
<evidence type="ECO:0000313" key="2">
    <source>
        <dbReference type="Proteomes" id="UP000176204"/>
    </source>
</evidence>
<dbReference type="KEGG" id="agl:PYTT_1848"/>
<protein>
    <recommendedName>
        <fullName evidence="3">DUF177 domain-containing protein</fullName>
    </recommendedName>
</protein>
<dbReference type="OrthoDB" id="197393at2"/>
<sequence>MQKQLRIPLDTLPEEGMHISGEVDGEIFGIDSEEISSIGPLSYDLDVERFETELFLRGSISAPFRFRCARCLQNFEHTIALDDIAVSIEIGDRAEVDATDELREEIVLELPNYPKCELAGLSCQINLENNDFGLDKHPEHGVESSAHGGSSVWDALDDLGKK</sequence>
<name>A0A1C7P8W9_9BACT</name>
<evidence type="ECO:0008006" key="3">
    <source>
        <dbReference type="Google" id="ProtNLM"/>
    </source>
</evidence>
<dbReference type="STRING" id="1679444.PYTT_1848"/>
<keyword evidence="2" id="KW-1185">Reference proteome</keyword>
<gene>
    <name evidence="1" type="ORF">PYTT_1848</name>
</gene>
<proteinExistence type="predicted"/>
<organism evidence="1 2">
    <name type="scientific">Akkermansia glycaniphila</name>
    <dbReference type="NCBI Taxonomy" id="1679444"/>
    <lineage>
        <taxon>Bacteria</taxon>
        <taxon>Pseudomonadati</taxon>
        <taxon>Verrucomicrobiota</taxon>
        <taxon>Verrucomicrobiia</taxon>
        <taxon>Verrucomicrobiales</taxon>
        <taxon>Akkermansiaceae</taxon>
        <taxon>Akkermansia</taxon>
    </lineage>
</organism>
<dbReference type="AlphaFoldDB" id="A0A1C7P8W9"/>
<dbReference type="EMBL" id="LT629973">
    <property type="protein sequence ID" value="SEH93492.1"/>
    <property type="molecule type" value="Genomic_DNA"/>
</dbReference>